<feature type="binding site" evidence="9">
    <location>
        <position position="12"/>
    </location>
    <ligand>
        <name>NADPH</name>
        <dbReference type="ChEBI" id="CHEBI:57783"/>
    </ligand>
</feature>
<dbReference type="GO" id="GO:0030145">
    <property type="term" value="F:manganese ion binding"/>
    <property type="evidence" value="ECO:0007669"/>
    <property type="project" value="TreeGrafter"/>
</dbReference>
<dbReference type="GO" id="GO:0070402">
    <property type="term" value="F:NADPH binding"/>
    <property type="evidence" value="ECO:0007669"/>
    <property type="project" value="InterPro"/>
</dbReference>
<feature type="binding site" evidence="9">
    <location>
        <position position="141"/>
    </location>
    <ligand>
        <name>Mn(2+)</name>
        <dbReference type="ChEBI" id="CHEBI:29035"/>
    </ligand>
</feature>
<dbReference type="GO" id="GO:0051484">
    <property type="term" value="P:isopentenyl diphosphate biosynthetic process, methylerythritol 4-phosphate pathway involved in terpenoid biosynthetic process"/>
    <property type="evidence" value="ECO:0007669"/>
    <property type="project" value="TreeGrafter"/>
</dbReference>
<dbReference type="HOGENOM" id="CLU_035714_4_0_0"/>
<dbReference type="GO" id="GO:0016853">
    <property type="term" value="F:isomerase activity"/>
    <property type="evidence" value="ECO:0007669"/>
    <property type="project" value="UniProtKB-KW"/>
</dbReference>
<evidence type="ECO:0000256" key="7">
    <source>
        <dbReference type="ARBA" id="ARBA00023229"/>
    </source>
</evidence>
<evidence type="ECO:0000259" key="11">
    <source>
        <dbReference type="Pfam" id="PF08436"/>
    </source>
</evidence>
<dbReference type="SUPFAM" id="SSF69055">
    <property type="entry name" value="1-deoxy-D-xylulose-5-phosphate reductoisomerase, C-terminal domain"/>
    <property type="match status" value="1"/>
</dbReference>
<evidence type="ECO:0000256" key="9">
    <source>
        <dbReference type="HAMAP-Rule" id="MF_00183"/>
    </source>
</evidence>
<keyword evidence="13" id="KW-0413">Isomerase</keyword>
<dbReference type="EC" id="1.1.1.267" evidence="9"/>
<evidence type="ECO:0000259" key="10">
    <source>
        <dbReference type="Pfam" id="PF02670"/>
    </source>
</evidence>
<comment type="caution">
    <text evidence="9">Lacks conserved residue(s) required for the propagation of feature annotation.</text>
</comment>
<feature type="domain" description="DXP reductoisomerase C-terminal" evidence="12">
    <location>
        <begin position="252"/>
        <end position="370"/>
    </location>
</feature>
<organism evidence="13 14">
    <name type="scientific">Aminomonas paucivorans DSM 12260</name>
    <dbReference type="NCBI Taxonomy" id="584708"/>
    <lineage>
        <taxon>Bacteria</taxon>
        <taxon>Thermotogati</taxon>
        <taxon>Synergistota</taxon>
        <taxon>Synergistia</taxon>
        <taxon>Synergistales</taxon>
        <taxon>Synergistaceae</taxon>
        <taxon>Aminomonas</taxon>
    </lineage>
</organism>
<feature type="binding site" evidence="9">
    <location>
        <position position="212"/>
    </location>
    <ligand>
        <name>1-deoxy-D-xylulose 5-phosphate</name>
        <dbReference type="ChEBI" id="CHEBI:57792"/>
    </ligand>
</feature>
<comment type="similarity">
    <text evidence="2 9">Belongs to the DXR family.</text>
</comment>
<feature type="binding site" evidence="9">
    <location>
        <position position="118"/>
    </location>
    <ligand>
        <name>NADPH</name>
        <dbReference type="ChEBI" id="CHEBI:57783"/>
    </ligand>
</feature>
<dbReference type="Pfam" id="PF08436">
    <property type="entry name" value="DXP_redisom_C"/>
    <property type="match status" value="1"/>
</dbReference>
<evidence type="ECO:0000256" key="2">
    <source>
        <dbReference type="ARBA" id="ARBA00006825"/>
    </source>
</evidence>
<keyword evidence="6 9" id="KW-0464">Manganese</keyword>
<dbReference type="PaxDb" id="584708-Apau_1419"/>
<name>E3D0L7_9BACT</name>
<feature type="binding site" evidence="9">
    <location>
        <position position="167"/>
    </location>
    <ligand>
        <name>1-deoxy-D-xylulose 5-phosphate</name>
        <dbReference type="ChEBI" id="CHEBI:57792"/>
    </ligand>
</feature>
<evidence type="ECO:0000256" key="1">
    <source>
        <dbReference type="ARBA" id="ARBA00005094"/>
    </source>
</evidence>
<dbReference type="SUPFAM" id="SSF51735">
    <property type="entry name" value="NAD(P)-binding Rossmann-fold domains"/>
    <property type="match status" value="1"/>
</dbReference>
<evidence type="ECO:0000259" key="12">
    <source>
        <dbReference type="Pfam" id="PF13288"/>
    </source>
</evidence>
<dbReference type="Pfam" id="PF02670">
    <property type="entry name" value="DXP_reductoisom"/>
    <property type="match status" value="1"/>
</dbReference>
<sequence>MRVGILGATGSVGSATLDICRRFPDRFRVTALAARSNGKALLALGRELQAEALCLTAPGEAFSPDPETRFYRGTRGLLDLVETEQVDHWVFASSGTDAIEALVQAIRLDRDVSLANKESIVVAGPWVLPELRRPDQLRPVDSEHSALWQCLHGEPTLRLRQLWLTASGGPFRDLPLDRFDAVTPQTALAHPVWRMGPKITVDSATLVNKGIECIEAMRLFAQPMEKVGALIHPRSQVHGLALFQDGSCKLLLSSADMRLPAAAALAYPDRLPLLDQGFDFPGPEVWDLRFEPVDPIRFPGFTVACRAGQEDGPYPALLVGADEVAVEAFLSERIPFFRIAAVLDQVLSSYDGPAPASLADAVDLVEQGRRKARSLCGMSEEVRPR</sequence>
<evidence type="ECO:0000256" key="3">
    <source>
        <dbReference type="ARBA" id="ARBA00022723"/>
    </source>
</evidence>
<feature type="binding site" evidence="9">
    <location>
        <position position="143"/>
    </location>
    <ligand>
        <name>1-deoxy-D-xylulose 5-phosphate</name>
        <dbReference type="ChEBI" id="CHEBI:57792"/>
    </ligand>
</feature>
<keyword evidence="4 9" id="KW-0521">NADP</keyword>
<dbReference type="InterPro" id="IPR036169">
    <property type="entry name" value="DXPR_C_sf"/>
</dbReference>
<keyword evidence="14" id="KW-1185">Reference proteome</keyword>
<dbReference type="RefSeq" id="WP_006301041.1">
    <property type="nucleotide sequence ID" value="NZ_CM001022.1"/>
</dbReference>
<dbReference type="PANTHER" id="PTHR30525:SF0">
    <property type="entry name" value="1-DEOXY-D-XYLULOSE 5-PHOSPHATE REDUCTOISOMERASE, CHLOROPLASTIC"/>
    <property type="match status" value="1"/>
</dbReference>
<feature type="binding site" evidence="9">
    <location>
        <position position="196"/>
    </location>
    <ligand>
        <name>NADPH</name>
        <dbReference type="ChEBI" id="CHEBI:57783"/>
    </ligand>
</feature>
<dbReference type="OrthoDB" id="9806546at2"/>
<proteinExistence type="inferred from homology"/>
<dbReference type="SUPFAM" id="SSF55347">
    <property type="entry name" value="Glyceraldehyde-3-phosphate dehydrogenase-like, C-terminal domain"/>
    <property type="match status" value="1"/>
</dbReference>
<feature type="binding site" evidence="9">
    <location>
        <position position="9"/>
    </location>
    <ligand>
        <name>NADPH</name>
        <dbReference type="ChEBI" id="CHEBI:57783"/>
    </ligand>
</feature>
<evidence type="ECO:0000256" key="8">
    <source>
        <dbReference type="ARBA" id="ARBA00048543"/>
    </source>
</evidence>
<feature type="binding site" evidence="9">
    <location>
        <position position="11"/>
    </location>
    <ligand>
        <name>NADPH</name>
        <dbReference type="ChEBI" id="CHEBI:57783"/>
    </ligand>
</feature>
<evidence type="ECO:0000313" key="13">
    <source>
        <dbReference type="EMBL" id="EFQ23838.1"/>
    </source>
</evidence>
<feature type="binding site" evidence="9">
    <location>
        <position position="212"/>
    </location>
    <ligand>
        <name>Mn(2+)</name>
        <dbReference type="ChEBI" id="CHEBI:29035"/>
    </ligand>
</feature>
<comment type="catalytic activity">
    <reaction evidence="8">
        <text>2-C-methyl-D-erythritol 4-phosphate + NADP(+) = 1-deoxy-D-xylulose 5-phosphate + NADPH + H(+)</text>
        <dbReference type="Rhea" id="RHEA:13717"/>
        <dbReference type="ChEBI" id="CHEBI:15378"/>
        <dbReference type="ChEBI" id="CHEBI:57783"/>
        <dbReference type="ChEBI" id="CHEBI:57792"/>
        <dbReference type="ChEBI" id="CHEBI:58262"/>
        <dbReference type="ChEBI" id="CHEBI:58349"/>
        <dbReference type="EC" id="1.1.1.267"/>
    </reaction>
    <physiologicalReaction direction="right-to-left" evidence="8">
        <dbReference type="Rhea" id="RHEA:13719"/>
    </physiologicalReaction>
</comment>
<feature type="binding site" evidence="9">
    <location>
        <position position="10"/>
    </location>
    <ligand>
        <name>NADPH</name>
        <dbReference type="ChEBI" id="CHEBI:57783"/>
    </ligand>
</feature>
<evidence type="ECO:0000313" key="14">
    <source>
        <dbReference type="Proteomes" id="UP000005096"/>
    </source>
</evidence>
<dbReference type="InterPro" id="IPR003821">
    <property type="entry name" value="DXP_reductoisomerase"/>
</dbReference>
<accession>E3D0L7</accession>
<dbReference type="STRING" id="584708.Apau_1419"/>
<feature type="domain" description="1-deoxy-D-xylulose 5-phosphate reductoisomerase N-terminal" evidence="10">
    <location>
        <begin position="3"/>
        <end position="124"/>
    </location>
</feature>
<comment type="function">
    <text evidence="9">Catalyzes the NADPH-dependent rearrangement and reduction of 1-deoxy-D-xylulose-5-phosphate (DXP) to 2-C-methyl-D-erythritol 4-phosphate (MEP).</text>
</comment>
<evidence type="ECO:0000256" key="6">
    <source>
        <dbReference type="ARBA" id="ARBA00023211"/>
    </source>
</evidence>
<feature type="binding site" evidence="9">
    <location>
        <position position="208"/>
    </location>
    <ligand>
        <name>1-deoxy-D-xylulose 5-phosphate</name>
        <dbReference type="ChEBI" id="CHEBI:57792"/>
    </ligand>
</feature>
<comment type="pathway">
    <text evidence="1 9">Isoprenoid biosynthesis; isopentenyl diphosphate biosynthesis via DXP pathway; isopentenyl diphosphate from 1-deoxy-D-xylulose 5-phosphate: step 1/6.</text>
</comment>
<feature type="binding site" evidence="9">
    <location>
        <position position="37"/>
    </location>
    <ligand>
        <name>NADPH</name>
        <dbReference type="ChEBI" id="CHEBI:57783"/>
    </ligand>
</feature>
<dbReference type="UniPathway" id="UPA00056">
    <property type="reaction ID" value="UER00092"/>
</dbReference>
<dbReference type="PANTHER" id="PTHR30525">
    <property type="entry name" value="1-DEOXY-D-XYLULOSE 5-PHOSPHATE REDUCTOISOMERASE"/>
    <property type="match status" value="1"/>
</dbReference>
<keyword evidence="3 9" id="KW-0479">Metal-binding</keyword>
<dbReference type="PIRSF" id="PIRSF006205">
    <property type="entry name" value="Dxp_reductismrs"/>
    <property type="match status" value="1"/>
</dbReference>
<keyword evidence="7 9" id="KW-0414">Isoprene biosynthesis</keyword>
<feature type="binding site" evidence="9">
    <location>
        <position position="209"/>
    </location>
    <ligand>
        <name>1-deoxy-D-xylulose 5-phosphate</name>
        <dbReference type="ChEBI" id="CHEBI:57792"/>
    </ligand>
</feature>
<feature type="domain" description="1-deoxy-D-xylulose 5-phosphate reductoisomerase C-terminal" evidence="11">
    <location>
        <begin position="138"/>
        <end position="220"/>
    </location>
</feature>
<reference evidence="13 14" key="1">
    <citation type="journal article" date="2010" name="Stand. Genomic Sci.">
        <title>Non-contiguous finished genome sequence of Aminomonas paucivorans type strain (GLU-3).</title>
        <authorList>
            <person name="Pitluck S."/>
            <person name="Yasawong M."/>
            <person name="Held B."/>
            <person name="Lapidus A."/>
            <person name="Nolan M."/>
            <person name="Copeland A."/>
            <person name="Lucas S."/>
            <person name="Del Rio T.G."/>
            <person name="Tice H."/>
            <person name="Cheng J.F."/>
            <person name="Chertkov O."/>
            <person name="Goodwin L."/>
            <person name="Tapia R."/>
            <person name="Han C."/>
            <person name="Liolios K."/>
            <person name="Ivanova N."/>
            <person name="Mavromatis K."/>
            <person name="Ovchinnikova G."/>
            <person name="Pati A."/>
            <person name="Chen A."/>
            <person name="Palaniappan K."/>
            <person name="Land M."/>
            <person name="Hauser L."/>
            <person name="Chang Y.J."/>
            <person name="Jeffries C.D."/>
            <person name="Pukall R."/>
            <person name="Spring S."/>
            <person name="Rohde M."/>
            <person name="Sikorski J."/>
            <person name="Goker M."/>
            <person name="Woyke T."/>
            <person name="Bristow J."/>
            <person name="Eisen J.A."/>
            <person name="Markowitz V."/>
            <person name="Hugenholtz P."/>
            <person name="Kyrpides N.C."/>
            <person name="Klenk H.P."/>
        </authorList>
    </citation>
    <scope>NUCLEOTIDE SEQUENCE [LARGE SCALE GENOMIC DNA]</scope>
    <source>
        <strain evidence="13 14">DSM 12260</strain>
    </source>
</reference>
<keyword evidence="9" id="KW-0460">Magnesium</keyword>
<evidence type="ECO:0000256" key="5">
    <source>
        <dbReference type="ARBA" id="ARBA00023002"/>
    </source>
</evidence>
<keyword evidence="5 9" id="KW-0560">Oxidoreductase</keyword>
<dbReference type="EMBL" id="CM001022">
    <property type="protein sequence ID" value="EFQ23838.1"/>
    <property type="molecule type" value="Genomic_DNA"/>
</dbReference>
<feature type="binding site" evidence="9">
    <location>
        <position position="203"/>
    </location>
    <ligand>
        <name>1-deoxy-D-xylulose 5-phosphate</name>
        <dbReference type="ChEBI" id="CHEBI:57792"/>
    </ligand>
</feature>
<gene>
    <name evidence="9" type="primary">dxr</name>
    <name evidence="13" type="ORF">Apau_1419</name>
</gene>
<comment type="cofactor">
    <cofactor evidence="9">
        <name>Mg(2+)</name>
        <dbReference type="ChEBI" id="CHEBI:18420"/>
    </cofactor>
    <cofactor evidence="9">
        <name>Mn(2+)</name>
        <dbReference type="ChEBI" id="CHEBI:29035"/>
    </cofactor>
</comment>
<dbReference type="InterPro" id="IPR036291">
    <property type="entry name" value="NAD(P)-bd_dom_sf"/>
</dbReference>
<evidence type="ECO:0000256" key="4">
    <source>
        <dbReference type="ARBA" id="ARBA00022857"/>
    </source>
</evidence>
<feature type="binding site" evidence="9">
    <location>
        <position position="190"/>
    </location>
    <ligand>
        <name>1-deoxy-D-xylulose 5-phosphate</name>
        <dbReference type="ChEBI" id="CHEBI:57792"/>
    </ligand>
</feature>
<dbReference type="InterPro" id="IPR013644">
    <property type="entry name" value="DXP_reductoisomerase_C"/>
</dbReference>
<dbReference type="eggNOG" id="COG0743">
    <property type="taxonomic scope" value="Bacteria"/>
</dbReference>
<dbReference type="Pfam" id="PF13288">
    <property type="entry name" value="DXPR_C"/>
    <property type="match status" value="1"/>
</dbReference>
<protein>
    <recommendedName>
        <fullName evidence="9">1-deoxy-D-xylulose 5-phosphate reductoisomerase</fullName>
        <shortName evidence="9">DXP reductoisomerase</shortName>
        <ecNumber evidence="9">1.1.1.267</ecNumber>
    </recommendedName>
    <alternativeName>
        <fullName evidence="9">1-deoxyxylulose-5-phosphate reductoisomerase</fullName>
    </alternativeName>
    <alternativeName>
        <fullName evidence="9">2-C-methyl-D-erythritol 4-phosphate synthase</fullName>
    </alternativeName>
</protein>
<dbReference type="Proteomes" id="UP000005096">
    <property type="component" value="Chromosome"/>
</dbReference>
<dbReference type="InterPro" id="IPR013512">
    <property type="entry name" value="DXP_reductoisomerase_N"/>
</dbReference>
<feature type="binding site" evidence="9">
    <location>
        <position position="142"/>
    </location>
    <ligand>
        <name>1-deoxy-D-xylulose 5-phosphate</name>
        <dbReference type="ChEBI" id="CHEBI:57792"/>
    </ligand>
</feature>
<dbReference type="GO" id="GO:0030604">
    <property type="term" value="F:1-deoxy-D-xylulose-5-phosphate reductoisomerase activity"/>
    <property type="evidence" value="ECO:0007669"/>
    <property type="project" value="UniProtKB-UniRule"/>
</dbReference>
<feature type="binding site" evidence="9">
    <location>
        <position position="116"/>
    </location>
    <ligand>
        <name>NADPH</name>
        <dbReference type="ChEBI" id="CHEBI:57783"/>
    </ligand>
</feature>
<feature type="binding site" evidence="9">
    <location>
        <position position="117"/>
    </location>
    <ligand>
        <name>1-deoxy-D-xylulose 5-phosphate</name>
        <dbReference type="ChEBI" id="CHEBI:57792"/>
    </ligand>
</feature>
<dbReference type="InterPro" id="IPR026877">
    <property type="entry name" value="DXPR_C"/>
</dbReference>
<dbReference type="HAMAP" id="MF_00183">
    <property type="entry name" value="DXP_reductoisom"/>
    <property type="match status" value="1"/>
</dbReference>
<dbReference type="AlphaFoldDB" id="E3D0L7"/>
<feature type="binding site" evidence="9">
    <location>
        <position position="143"/>
    </location>
    <ligand>
        <name>Mn(2+)</name>
        <dbReference type="ChEBI" id="CHEBI:29035"/>
    </ligand>
</feature>
<dbReference type="Gene3D" id="1.10.1740.10">
    <property type="match status" value="1"/>
</dbReference>
<dbReference type="Gene3D" id="3.40.50.720">
    <property type="entry name" value="NAD(P)-binding Rossmann-like Domain"/>
    <property type="match status" value="1"/>
</dbReference>